<proteinExistence type="predicted"/>
<keyword evidence="1" id="KW-0472">Membrane</keyword>
<feature type="transmembrane region" description="Helical" evidence="1">
    <location>
        <begin position="6"/>
        <end position="25"/>
    </location>
</feature>
<gene>
    <name evidence="2" type="ORF">OMAG_002023</name>
</gene>
<dbReference type="Proteomes" id="UP000033428">
    <property type="component" value="Unassembled WGS sequence"/>
</dbReference>
<organism evidence="2 3">
    <name type="scientific">Candidatus Omnitrophus magneticus</name>
    <dbReference type="NCBI Taxonomy" id="1609969"/>
    <lineage>
        <taxon>Bacteria</taxon>
        <taxon>Pseudomonadati</taxon>
        <taxon>Candidatus Omnitrophota</taxon>
        <taxon>Candidatus Omnitrophus</taxon>
    </lineage>
</organism>
<keyword evidence="3" id="KW-1185">Reference proteome</keyword>
<reference evidence="2 3" key="1">
    <citation type="submission" date="2015-02" db="EMBL/GenBank/DDBJ databases">
        <title>Single-cell genomics of uncultivated deep-branching MTB reveals a conserved set of magnetosome genes.</title>
        <authorList>
            <person name="Kolinko S."/>
            <person name="Richter M."/>
            <person name="Glockner F.O."/>
            <person name="Brachmann A."/>
            <person name="Schuler D."/>
        </authorList>
    </citation>
    <scope>NUCLEOTIDE SEQUENCE [LARGE SCALE GENOMIC DNA]</scope>
    <source>
        <strain evidence="2">SKK-01</strain>
    </source>
</reference>
<dbReference type="AlphaFoldDB" id="A0A0F0CRG9"/>
<evidence type="ECO:0000256" key="1">
    <source>
        <dbReference type="SAM" id="Phobius"/>
    </source>
</evidence>
<sequence>MKKITIYIILCFALGIFLFTSLFYIDRLVVSLISTSSGLNISYKKWNGSLLKIAAIQNLKVSSEMMTFESDKAVLDFLLKESLSKHKLIWNCCFYKLSLEKPAGAKKTTSGVNPILTPLINAKIKFDTSNFQFTLEKDKLKVSNFKLAADGINITGDTSIFFQTKDFDLILALYFSQEKVKQLFGDLSDMILVRNNDGVYFTNISSKGNLKTHLFHVKSDLIEINIIPQDKKF</sequence>
<accession>A0A0F0CRG9</accession>
<dbReference type="EMBL" id="JYNY01000403">
    <property type="protein sequence ID" value="KJJ84106.1"/>
    <property type="molecule type" value="Genomic_DNA"/>
</dbReference>
<protein>
    <submittedName>
        <fullName evidence="2">Uncharacterized protein</fullName>
    </submittedName>
</protein>
<comment type="caution">
    <text evidence="2">The sequence shown here is derived from an EMBL/GenBank/DDBJ whole genome shotgun (WGS) entry which is preliminary data.</text>
</comment>
<keyword evidence="1" id="KW-1133">Transmembrane helix</keyword>
<evidence type="ECO:0000313" key="2">
    <source>
        <dbReference type="EMBL" id="KJJ84106.1"/>
    </source>
</evidence>
<name>A0A0F0CRG9_9BACT</name>
<keyword evidence="1" id="KW-0812">Transmembrane</keyword>
<evidence type="ECO:0000313" key="3">
    <source>
        <dbReference type="Proteomes" id="UP000033428"/>
    </source>
</evidence>